<feature type="region of interest" description="Disordered" evidence="1">
    <location>
        <begin position="45"/>
        <end position="125"/>
    </location>
</feature>
<dbReference type="EMBL" id="KZ995690">
    <property type="protein sequence ID" value="RKO90175.1"/>
    <property type="molecule type" value="Genomic_DNA"/>
</dbReference>
<feature type="compositionally biased region" description="Polar residues" evidence="1">
    <location>
        <begin position="87"/>
        <end position="97"/>
    </location>
</feature>
<sequence>MATLFIILQRLRGQGRTTTLSGEIPDVMMSAVSTSTVRRPLLQSRAVSHLPSRPDSPLLTPAGTASWDPRSIHPHPPKPPVEARASCSLSSYNSQNMPLKGGGEENGQTEPNARNANSVGVVRHR</sequence>
<evidence type="ECO:0000313" key="3">
    <source>
        <dbReference type="Proteomes" id="UP000269721"/>
    </source>
</evidence>
<name>A0A4P9WEG8_9FUNG</name>
<proteinExistence type="predicted"/>
<evidence type="ECO:0000313" key="2">
    <source>
        <dbReference type="EMBL" id="RKO90175.1"/>
    </source>
</evidence>
<dbReference type="Proteomes" id="UP000269721">
    <property type="component" value="Unassembled WGS sequence"/>
</dbReference>
<organism evidence="2 3">
    <name type="scientific">Blyttiomyces helicus</name>
    <dbReference type="NCBI Taxonomy" id="388810"/>
    <lineage>
        <taxon>Eukaryota</taxon>
        <taxon>Fungi</taxon>
        <taxon>Fungi incertae sedis</taxon>
        <taxon>Chytridiomycota</taxon>
        <taxon>Chytridiomycota incertae sedis</taxon>
        <taxon>Chytridiomycetes</taxon>
        <taxon>Chytridiomycetes incertae sedis</taxon>
        <taxon>Blyttiomyces</taxon>
    </lineage>
</organism>
<protein>
    <submittedName>
        <fullName evidence="2">Uncharacterized protein</fullName>
    </submittedName>
</protein>
<dbReference type="AlphaFoldDB" id="A0A4P9WEG8"/>
<keyword evidence="3" id="KW-1185">Reference proteome</keyword>
<gene>
    <name evidence="2" type="ORF">BDK51DRAFT_52059</name>
</gene>
<evidence type="ECO:0000256" key="1">
    <source>
        <dbReference type="SAM" id="MobiDB-lite"/>
    </source>
</evidence>
<reference evidence="3" key="1">
    <citation type="journal article" date="2018" name="Nat. Microbiol.">
        <title>Leveraging single-cell genomics to expand the fungal tree of life.</title>
        <authorList>
            <person name="Ahrendt S.R."/>
            <person name="Quandt C.A."/>
            <person name="Ciobanu D."/>
            <person name="Clum A."/>
            <person name="Salamov A."/>
            <person name="Andreopoulos B."/>
            <person name="Cheng J.F."/>
            <person name="Woyke T."/>
            <person name="Pelin A."/>
            <person name="Henrissat B."/>
            <person name="Reynolds N.K."/>
            <person name="Benny G.L."/>
            <person name="Smith M.E."/>
            <person name="James T.Y."/>
            <person name="Grigoriev I.V."/>
        </authorList>
    </citation>
    <scope>NUCLEOTIDE SEQUENCE [LARGE SCALE GENOMIC DNA]</scope>
</reference>
<accession>A0A4P9WEG8</accession>
<feature type="compositionally biased region" description="Polar residues" evidence="1">
    <location>
        <begin position="106"/>
        <end position="118"/>
    </location>
</feature>